<dbReference type="Proteomes" id="UP000785679">
    <property type="component" value="Unassembled WGS sequence"/>
</dbReference>
<proteinExistence type="predicted"/>
<comment type="caution">
    <text evidence="1">The sequence shown here is derived from an EMBL/GenBank/DDBJ whole genome shotgun (WGS) entry which is preliminary data.</text>
</comment>
<dbReference type="EMBL" id="RRYP01017859">
    <property type="protein sequence ID" value="TNV73908.1"/>
    <property type="molecule type" value="Genomic_DNA"/>
</dbReference>
<gene>
    <name evidence="1" type="ORF">FGO68_gene10353</name>
</gene>
<evidence type="ECO:0000313" key="1">
    <source>
        <dbReference type="EMBL" id="TNV73908.1"/>
    </source>
</evidence>
<sequence length="66" mass="6800">MRHLVLKGSGHGSSCGGRGQLGFLSGRRQSNLLWSGCGCTETPSSATIEGFTSSPSLDQAACFPLV</sequence>
<protein>
    <submittedName>
        <fullName evidence="1">Uncharacterized protein</fullName>
    </submittedName>
</protein>
<dbReference type="AlphaFoldDB" id="A0A8J8SXH7"/>
<organism evidence="1 2">
    <name type="scientific">Halteria grandinella</name>
    <dbReference type="NCBI Taxonomy" id="5974"/>
    <lineage>
        <taxon>Eukaryota</taxon>
        <taxon>Sar</taxon>
        <taxon>Alveolata</taxon>
        <taxon>Ciliophora</taxon>
        <taxon>Intramacronucleata</taxon>
        <taxon>Spirotrichea</taxon>
        <taxon>Stichotrichia</taxon>
        <taxon>Sporadotrichida</taxon>
        <taxon>Halteriidae</taxon>
        <taxon>Halteria</taxon>
    </lineage>
</organism>
<evidence type="ECO:0000313" key="2">
    <source>
        <dbReference type="Proteomes" id="UP000785679"/>
    </source>
</evidence>
<name>A0A8J8SXH7_HALGN</name>
<accession>A0A8J8SXH7</accession>
<reference evidence="1" key="1">
    <citation type="submission" date="2019-06" db="EMBL/GenBank/DDBJ databases">
        <authorList>
            <person name="Zheng W."/>
        </authorList>
    </citation>
    <scope>NUCLEOTIDE SEQUENCE</scope>
    <source>
        <strain evidence="1">QDHG01</strain>
    </source>
</reference>
<keyword evidence="2" id="KW-1185">Reference proteome</keyword>